<dbReference type="STRING" id="333140.AWW68_06100"/>
<comment type="caution">
    <text evidence="2">The sequence shown here is derived from an EMBL/GenBank/DDBJ whole genome shotgun (WGS) entry which is preliminary data.</text>
</comment>
<name>A0A150XHY8_9BACT</name>
<keyword evidence="3" id="KW-1185">Reference proteome</keyword>
<dbReference type="Proteomes" id="UP000075606">
    <property type="component" value="Unassembled WGS sequence"/>
</dbReference>
<accession>A0A150XHY8</accession>
<evidence type="ECO:0000256" key="1">
    <source>
        <dbReference type="SAM" id="SignalP"/>
    </source>
</evidence>
<feature type="signal peptide" evidence="1">
    <location>
        <begin position="1"/>
        <end position="19"/>
    </location>
</feature>
<keyword evidence="1" id="KW-0732">Signal</keyword>
<evidence type="ECO:0000313" key="2">
    <source>
        <dbReference type="EMBL" id="KYG78337.1"/>
    </source>
</evidence>
<dbReference type="EMBL" id="LRPC01000001">
    <property type="protein sequence ID" value="KYG78337.1"/>
    <property type="molecule type" value="Genomic_DNA"/>
</dbReference>
<dbReference type="AlphaFoldDB" id="A0A150XHY8"/>
<feature type="chain" id="PRO_5007574788" evidence="1">
    <location>
        <begin position="20"/>
        <end position="81"/>
    </location>
</feature>
<reference evidence="2 3" key="1">
    <citation type="submission" date="2016-01" db="EMBL/GenBank/DDBJ databases">
        <title>Genome sequencing of Roseivirga spongicola UST030701-084.</title>
        <authorList>
            <person name="Selvaratnam C."/>
            <person name="Thevarajoo S."/>
            <person name="Goh K.M."/>
            <person name="Ee R."/>
            <person name="Chan K.-G."/>
            <person name="Chong C.S."/>
        </authorList>
    </citation>
    <scope>NUCLEOTIDE SEQUENCE [LARGE SCALE GENOMIC DNA]</scope>
    <source>
        <strain evidence="2 3">UST030701-084</strain>
    </source>
</reference>
<organism evidence="2 3">
    <name type="scientific">Roseivirga spongicola</name>
    <dbReference type="NCBI Taxonomy" id="333140"/>
    <lineage>
        <taxon>Bacteria</taxon>
        <taxon>Pseudomonadati</taxon>
        <taxon>Bacteroidota</taxon>
        <taxon>Cytophagia</taxon>
        <taxon>Cytophagales</taxon>
        <taxon>Roseivirgaceae</taxon>
        <taxon>Roseivirga</taxon>
    </lineage>
</organism>
<protein>
    <submittedName>
        <fullName evidence="2">Uncharacterized protein</fullName>
    </submittedName>
</protein>
<gene>
    <name evidence="2" type="ORF">AWW68_06100</name>
</gene>
<proteinExistence type="predicted"/>
<sequence>MKKILSILLLFCSCTLVFAQAELKKAEDEIECSLPDNWRCGSRMADILDGIDYHAMTIVTHKECINSSPANACNTSNQDLL</sequence>
<evidence type="ECO:0000313" key="3">
    <source>
        <dbReference type="Proteomes" id="UP000075606"/>
    </source>
</evidence>